<dbReference type="Proteomes" id="UP001177021">
    <property type="component" value="Unassembled WGS sequence"/>
</dbReference>
<evidence type="ECO:0000313" key="2">
    <source>
        <dbReference type="Proteomes" id="UP001177021"/>
    </source>
</evidence>
<organism evidence="1 2">
    <name type="scientific">Trifolium pratense</name>
    <name type="common">Red clover</name>
    <dbReference type="NCBI Taxonomy" id="57577"/>
    <lineage>
        <taxon>Eukaryota</taxon>
        <taxon>Viridiplantae</taxon>
        <taxon>Streptophyta</taxon>
        <taxon>Embryophyta</taxon>
        <taxon>Tracheophyta</taxon>
        <taxon>Spermatophyta</taxon>
        <taxon>Magnoliopsida</taxon>
        <taxon>eudicotyledons</taxon>
        <taxon>Gunneridae</taxon>
        <taxon>Pentapetalae</taxon>
        <taxon>rosids</taxon>
        <taxon>fabids</taxon>
        <taxon>Fabales</taxon>
        <taxon>Fabaceae</taxon>
        <taxon>Papilionoideae</taxon>
        <taxon>50 kb inversion clade</taxon>
        <taxon>NPAAA clade</taxon>
        <taxon>Hologalegina</taxon>
        <taxon>IRL clade</taxon>
        <taxon>Trifolieae</taxon>
        <taxon>Trifolium</taxon>
    </lineage>
</organism>
<keyword evidence="2" id="KW-1185">Reference proteome</keyword>
<dbReference type="EMBL" id="CASHSV030000206">
    <property type="protein sequence ID" value="CAJ2653643.1"/>
    <property type="molecule type" value="Genomic_DNA"/>
</dbReference>
<proteinExistence type="predicted"/>
<protein>
    <submittedName>
        <fullName evidence="1">Uncharacterized protein</fullName>
    </submittedName>
</protein>
<gene>
    <name evidence="1" type="ORF">MILVUS5_LOCUS20944</name>
</gene>
<name>A0ACB0KCZ8_TRIPR</name>
<comment type="caution">
    <text evidence="1">The sequence shown here is derived from an EMBL/GenBank/DDBJ whole genome shotgun (WGS) entry which is preliminary data.</text>
</comment>
<reference evidence="1" key="1">
    <citation type="submission" date="2023-10" db="EMBL/GenBank/DDBJ databases">
        <authorList>
            <person name="Rodriguez Cubillos JULIANA M."/>
            <person name="De Vega J."/>
        </authorList>
    </citation>
    <scope>NUCLEOTIDE SEQUENCE</scope>
</reference>
<evidence type="ECO:0000313" key="1">
    <source>
        <dbReference type="EMBL" id="CAJ2653643.1"/>
    </source>
</evidence>
<accession>A0ACB0KCZ8</accession>
<sequence>MLPDFAYYIYPIITRSTLTPVASGGLSKELTHDSTWRNTLTECMNMIPIGADDRVLFLKKLNESSWDSFLVIVQVNKTKHFAL</sequence>